<evidence type="ECO:0000313" key="3">
    <source>
        <dbReference type="EMBL" id="PTB20536.1"/>
    </source>
</evidence>
<keyword evidence="1" id="KW-1133">Transmembrane helix</keyword>
<proteinExistence type="predicted"/>
<protein>
    <recommendedName>
        <fullName evidence="2">Peptidase C39-like domain-containing protein</fullName>
    </recommendedName>
</protein>
<feature type="transmembrane region" description="Helical" evidence="1">
    <location>
        <begin position="31"/>
        <end position="55"/>
    </location>
</feature>
<dbReference type="InterPro" id="IPR039564">
    <property type="entry name" value="Peptidase_C39-like"/>
</dbReference>
<dbReference type="Proteomes" id="UP000240638">
    <property type="component" value="Unassembled WGS sequence"/>
</dbReference>
<gene>
    <name evidence="3" type="ORF">C9I57_11895</name>
</gene>
<keyword evidence="1" id="KW-0812">Transmembrane</keyword>
<reference evidence="3 4" key="1">
    <citation type="submission" date="2018-03" db="EMBL/GenBank/DDBJ databases">
        <title>Whole genome analyses suggest that Burkholderia sensu lato contains two further novel genera in the rhizoxinica-symbiotica group Mycetohabitans gen. nov., and Trinickia gen. nov.: implications for the evolution of diazotrophy and nodulation in the Burkholderiaceae.</title>
        <authorList>
            <person name="Estrada De Los Santos P."/>
            <person name="Palmer M."/>
            <person name="Chavez-Ramirez B."/>
            <person name="Steenkamp E.T."/>
            <person name="Hirsch A.M."/>
            <person name="Manyaka P."/>
            <person name="Maluk M."/>
            <person name="Lafos M."/>
            <person name="Crook M."/>
            <person name="Gross E."/>
            <person name="Simon M.F."/>
            <person name="Bueno Dos Reis Junior F."/>
            <person name="Poole P.S."/>
            <person name="Venter S.N."/>
            <person name="James E.K."/>
        </authorList>
    </citation>
    <scope>NUCLEOTIDE SEQUENCE [LARGE SCALE GENOMIC DNA]</scope>
    <source>
        <strain evidence="3 4">JPY-366</strain>
    </source>
</reference>
<name>A0A2T3XVI9_9BURK</name>
<dbReference type="Gene3D" id="3.90.70.10">
    <property type="entry name" value="Cysteine proteinases"/>
    <property type="match status" value="1"/>
</dbReference>
<evidence type="ECO:0000256" key="1">
    <source>
        <dbReference type="SAM" id="Phobius"/>
    </source>
</evidence>
<dbReference type="AlphaFoldDB" id="A0A2T3XVI9"/>
<sequence length="224" mass="24462">MLKAGSSSTCASACAILASSGEETRMDFRMGLALVVTAFIAVLLLGLPPAAFAAADQLDLPVVEQEHSEWCWDADASAVLAFRGVPATQCAIENWVGSIDYACANYPFYWDDAANSPNYLAGTTGIAGILWYWGRRDSQYYTEPLAYPAVRSAIMRGHPIVVLWNWYGGGGHFIVIDGYDDDGSLVYFMNPWPGEGAGIGDYEWIRDGSGEMGTHWWSESLITY</sequence>
<dbReference type="EMBL" id="PYUC01000005">
    <property type="protein sequence ID" value="PTB20536.1"/>
    <property type="molecule type" value="Genomic_DNA"/>
</dbReference>
<comment type="caution">
    <text evidence="3">The sequence shown here is derived from an EMBL/GenBank/DDBJ whole genome shotgun (WGS) entry which is preliminary data.</text>
</comment>
<evidence type="ECO:0000259" key="2">
    <source>
        <dbReference type="Pfam" id="PF13529"/>
    </source>
</evidence>
<keyword evidence="1" id="KW-0472">Membrane</keyword>
<evidence type="ECO:0000313" key="4">
    <source>
        <dbReference type="Proteomes" id="UP000240638"/>
    </source>
</evidence>
<organism evidence="3 4">
    <name type="scientific">Trinickia symbiotica</name>
    <dbReference type="NCBI Taxonomy" id="863227"/>
    <lineage>
        <taxon>Bacteria</taxon>
        <taxon>Pseudomonadati</taxon>
        <taxon>Pseudomonadota</taxon>
        <taxon>Betaproteobacteria</taxon>
        <taxon>Burkholderiales</taxon>
        <taxon>Burkholderiaceae</taxon>
        <taxon>Trinickia</taxon>
    </lineage>
</organism>
<accession>A0A2T3XVI9</accession>
<feature type="domain" description="Peptidase C39-like" evidence="2">
    <location>
        <begin position="58"/>
        <end position="192"/>
    </location>
</feature>
<dbReference type="Pfam" id="PF13529">
    <property type="entry name" value="Peptidase_C39_2"/>
    <property type="match status" value="1"/>
</dbReference>